<dbReference type="InterPro" id="IPR016913">
    <property type="entry name" value="UCP029215"/>
</dbReference>
<protein>
    <recommendedName>
        <fullName evidence="5">DUF2213 domain-containing protein</fullName>
    </recommendedName>
</protein>
<dbReference type="RefSeq" id="WP_023061946.1">
    <property type="nucleotide sequence ID" value="NZ_CBUH010000169.1"/>
</dbReference>
<dbReference type="PIRSF" id="PIRSF029215">
    <property type="entry name" value="UCP029215"/>
    <property type="match status" value="1"/>
</dbReference>
<evidence type="ECO:0000313" key="4">
    <source>
        <dbReference type="Proteomes" id="UP000017243"/>
    </source>
</evidence>
<feature type="region of interest" description="Disordered" evidence="1">
    <location>
        <begin position="245"/>
        <end position="269"/>
    </location>
</feature>
<dbReference type="EMBL" id="CBUH010000169">
    <property type="protein sequence ID" value="CDI43373.1"/>
    <property type="molecule type" value="Genomic_DNA"/>
</dbReference>
<name>U4QIQ5_LACHE</name>
<dbReference type="Pfam" id="PF09979">
    <property type="entry name" value="DUF2213"/>
    <property type="match status" value="1"/>
</dbReference>
<accession>U4QIQ5</accession>
<feature type="compositionally biased region" description="Polar residues" evidence="1">
    <location>
        <begin position="58"/>
        <end position="67"/>
    </location>
</feature>
<evidence type="ECO:0008006" key="5">
    <source>
        <dbReference type="Google" id="ProtNLM"/>
    </source>
</evidence>
<comment type="caution">
    <text evidence="2">The sequence shown here is derived from an EMBL/GenBank/DDBJ whole genome shotgun (WGS) entry which is preliminary data.</text>
</comment>
<evidence type="ECO:0000256" key="1">
    <source>
        <dbReference type="SAM" id="MobiDB-lite"/>
    </source>
</evidence>
<dbReference type="Proteomes" id="UP000017243">
    <property type="component" value="Unassembled WGS sequence"/>
</dbReference>
<feature type="region of interest" description="Disordered" evidence="1">
    <location>
        <begin position="57"/>
        <end position="79"/>
    </location>
</feature>
<evidence type="ECO:0000313" key="2">
    <source>
        <dbReference type="EMBL" id="CDI43291.1"/>
    </source>
</evidence>
<reference evidence="2 4" key="1">
    <citation type="submission" date="2013-09" db="EMBL/GenBank/DDBJ databases">
        <title>Draft Genome Sequence of five Lactobacillus helveticus strains CIRM-BIA 101T, 103, 104, 951 and 953 isolated from milk product.</title>
        <authorList>
            <person name="Valence F."/>
            <person name="Chuat V."/>
            <person name="Ma L."/>
            <person name="Creno S."/>
            <person name="Falentin H."/>
            <person name="Lortal S."/>
            <person name="Bizet C."/>
            <person name="Clermont D."/>
            <person name="Loux V."/>
            <person name="Bouchier C."/>
            <person name="Cousin S."/>
        </authorList>
    </citation>
    <scope>NUCLEOTIDE SEQUENCE [LARGE SCALE GENOMIC DNA]</scope>
    <source>
        <strain evidence="2 4">CIRM-BIA 953</strain>
    </source>
</reference>
<proteinExistence type="predicted"/>
<organism evidence="2 4">
    <name type="scientific">Lactobacillus helveticus CIRM-BIA 953</name>
    <dbReference type="NCBI Taxonomy" id="1226335"/>
    <lineage>
        <taxon>Bacteria</taxon>
        <taxon>Bacillati</taxon>
        <taxon>Bacillota</taxon>
        <taxon>Bacilli</taxon>
        <taxon>Lactobacillales</taxon>
        <taxon>Lactobacillaceae</taxon>
        <taxon>Lactobacillus</taxon>
    </lineage>
</organism>
<dbReference type="EMBL" id="CBUH010000169">
    <property type="protein sequence ID" value="CDI43291.1"/>
    <property type="molecule type" value="Genomic_DNA"/>
</dbReference>
<dbReference type="AlphaFoldDB" id="U4QIQ5"/>
<gene>
    <name evidence="2" type="ORF">LHCIRMBIA953_02562</name>
    <name evidence="3" type="ORF">LHCIRMBIA953_02646</name>
</gene>
<feature type="compositionally biased region" description="Basic and acidic residues" evidence="1">
    <location>
        <begin position="249"/>
        <end position="269"/>
    </location>
</feature>
<evidence type="ECO:0000313" key="3">
    <source>
        <dbReference type="EMBL" id="CDI43373.1"/>
    </source>
</evidence>
<sequence length="381" mass="41227">MLTRFDTAPITQLTTDPETGFIQAKNVPIARSGVFPYLKGDGSIEMEAKLPNEILGDSTVTSANNKPVTDDHPENGTGQRILVNKSNAKSLMKGFTASNAHVDQDTGTLRVDMTITDDDLIKKIHAGKHELSIGFQTDIVPVKGQYNGVGYDSVQKNIQINHVAVVKRGRAGHTVSLLGDSAEMVEKEKGKAMETTKVRIGDSTITVATDDADKVMKLDADNSANAKKIATLNAQIKELTAQRDALQGKSDETSKNADEAQAKADALDKELQDTKKKYEGDAFDKAIEARMNLIDEVKPIVGDSFNPKGKTEKEMKIEAIKTVDDSIDLGGKSDDYISAYFDSIKKRKNSTVVGVTGSEIAGDNADTSATSLHASYYNRKK</sequence>